<reference evidence="3" key="1">
    <citation type="submission" date="2017-02" db="UniProtKB">
        <authorList>
            <consortium name="WormBaseParasite"/>
        </authorList>
    </citation>
    <scope>IDENTIFICATION</scope>
</reference>
<dbReference type="AlphaFoldDB" id="A0A0N5CGB0"/>
<name>A0A0N5CGB0_STREA</name>
<keyword evidence="1" id="KW-0472">Membrane</keyword>
<dbReference type="Proteomes" id="UP000046392">
    <property type="component" value="Unplaced"/>
</dbReference>
<feature type="transmembrane region" description="Helical" evidence="1">
    <location>
        <begin position="142"/>
        <end position="162"/>
    </location>
</feature>
<protein>
    <submittedName>
        <fullName evidence="3">G_PROTEIN_RECEP_F1_2 domain-containing protein</fullName>
    </submittedName>
</protein>
<feature type="transmembrane region" description="Helical" evidence="1">
    <location>
        <begin position="106"/>
        <end position="130"/>
    </location>
</feature>
<feature type="transmembrane region" description="Helical" evidence="1">
    <location>
        <begin position="64"/>
        <end position="86"/>
    </location>
</feature>
<proteinExistence type="predicted"/>
<feature type="transmembrane region" description="Helical" evidence="1">
    <location>
        <begin position="263"/>
        <end position="281"/>
    </location>
</feature>
<dbReference type="Gene3D" id="1.20.1070.10">
    <property type="entry name" value="Rhodopsin 7-helix transmembrane proteins"/>
    <property type="match status" value="1"/>
</dbReference>
<sequence>MKNFFKVHINEEFMSLESSSFYNIIMFIFGVIALIFNTLEIIVNINNGLYKQSLYNCIRLYSNFAGVILAVRNFAFSAINLCYFDSNWFFTSENVCLGRSIIDVTIVNLFQGAYAVEIVTFAISIVYPIFFMRHVDNKHVKISLGFGILSISFLAACMMLIGRGRTQPYPGFCVIYNNWTPVFQDFHCFLTAVIMIVVIATFFKTRSHIRHMSSEEKFRRNICSFMCWSMLFFLIFGVLPNALLVVSFFMNLECNFKNVCLDAFYLTVCISIILPFPFALWKNKLIRRHFLELPCVPHVVNKVTTTKTTSLAT</sequence>
<feature type="transmembrane region" description="Helical" evidence="1">
    <location>
        <begin position="182"/>
        <end position="203"/>
    </location>
</feature>
<keyword evidence="1" id="KW-0812">Transmembrane</keyword>
<keyword evidence="2" id="KW-1185">Reference proteome</keyword>
<evidence type="ECO:0000256" key="1">
    <source>
        <dbReference type="SAM" id="Phobius"/>
    </source>
</evidence>
<keyword evidence="1" id="KW-1133">Transmembrane helix</keyword>
<feature type="transmembrane region" description="Helical" evidence="1">
    <location>
        <begin position="20"/>
        <end position="43"/>
    </location>
</feature>
<organism evidence="2 3">
    <name type="scientific">Strongyloides papillosus</name>
    <name type="common">Intestinal threadworm</name>
    <dbReference type="NCBI Taxonomy" id="174720"/>
    <lineage>
        <taxon>Eukaryota</taxon>
        <taxon>Metazoa</taxon>
        <taxon>Ecdysozoa</taxon>
        <taxon>Nematoda</taxon>
        <taxon>Chromadorea</taxon>
        <taxon>Rhabditida</taxon>
        <taxon>Tylenchina</taxon>
        <taxon>Panagrolaimomorpha</taxon>
        <taxon>Strongyloidoidea</taxon>
        <taxon>Strongyloididae</taxon>
        <taxon>Strongyloides</taxon>
    </lineage>
</organism>
<accession>A0A0N5CGB0</accession>
<evidence type="ECO:0000313" key="2">
    <source>
        <dbReference type="Proteomes" id="UP000046392"/>
    </source>
</evidence>
<feature type="transmembrane region" description="Helical" evidence="1">
    <location>
        <begin position="224"/>
        <end position="251"/>
    </location>
</feature>
<evidence type="ECO:0000313" key="3">
    <source>
        <dbReference type="WBParaSite" id="SPAL_0001688900.1"/>
    </source>
</evidence>
<dbReference type="WBParaSite" id="SPAL_0001688900.1">
    <property type="protein sequence ID" value="SPAL_0001688900.1"/>
    <property type="gene ID" value="SPAL_0001688900"/>
</dbReference>